<dbReference type="InterPro" id="IPR035940">
    <property type="entry name" value="CAP_sf"/>
</dbReference>
<dbReference type="PANTHER" id="PTHR10334">
    <property type="entry name" value="CYSTEINE-RICH SECRETORY PROTEIN-RELATED"/>
    <property type="match status" value="1"/>
</dbReference>
<proteinExistence type="evidence at transcript level"/>
<dbReference type="InterPro" id="IPR018244">
    <property type="entry name" value="Allrgn_V5/Tpx1_CS"/>
</dbReference>
<protein>
    <submittedName>
        <fullName evidence="4">HrUrabin-Short</fullName>
    </submittedName>
</protein>
<dbReference type="GO" id="GO:0005576">
    <property type="term" value="C:extracellular region"/>
    <property type="evidence" value="ECO:0007669"/>
    <property type="project" value="InterPro"/>
</dbReference>
<dbReference type="SMART" id="SM00198">
    <property type="entry name" value="SCP"/>
    <property type="match status" value="1"/>
</dbReference>
<dbReference type="Gene3D" id="3.40.33.10">
    <property type="entry name" value="CAP"/>
    <property type="match status" value="1"/>
</dbReference>
<dbReference type="PROSITE" id="PS01010">
    <property type="entry name" value="CRISP_2"/>
    <property type="match status" value="1"/>
</dbReference>
<evidence type="ECO:0000256" key="2">
    <source>
        <dbReference type="SAM" id="SignalP"/>
    </source>
</evidence>
<evidence type="ECO:0000313" key="4">
    <source>
        <dbReference type="EMBL" id="BAG68488.1"/>
    </source>
</evidence>
<reference evidence="4" key="1">
    <citation type="journal article" date="2008" name="J. Biol. Chem.">
        <title>Ascidian sperm glycosylphosphatidylinositol-anchored CRISP-like protein as a binding partner for an allorecognizable sperm receptor on the vitelline coat.</title>
        <authorList>
            <person name="Urayama S."/>
            <person name="Harada Y."/>
            <person name="Nakagawa Y."/>
            <person name="Ban S."/>
            <person name="Akasaka M."/>
            <person name="Kawasaki N."/>
            <person name="Sawada H."/>
        </authorList>
    </citation>
    <scope>NUCLEOTIDE SEQUENCE</scope>
</reference>
<dbReference type="PRINTS" id="PR00838">
    <property type="entry name" value="V5ALLERGEN"/>
</dbReference>
<dbReference type="InterPro" id="IPR002413">
    <property type="entry name" value="V5_allergen-like"/>
</dbReference>
<name>B3XX22_HALRO</name>
<sequence length="268" mass="30009">MYLLPTLCFIFVILLQILACVSAEVRILTTEEKQLLLDEHNKARSEVVPKASNMKYMTWDATLAGEAVALARVCVNQHSNLQSKKYPRTGENLFASAKMKIDASWLKTAMRMFVEEKKDYNYEEDSCSLVCGHYTQVVWASSVKVGCGASICDNIDIFDQTWDDGQLLFCRYAPPGNYFRKKPYEEGEPCFDCELEETCRNNTCATAEDLKAVIEDDVEVVLKDEEKPGYDGRPDGVGRADGDGGSAQSVLIQMSLLVANVLFAYLLM</sequence>
<evidence type="ECO:0000256" key="1">
    <source>
        <dbReference type="ARBA" id="ARBA00009923"/>
    </source>
</evidence>
<dbReference type="Pfam" id="PF00188">
    <property type="entry name" value="CAP"/>
    <property type="match status" value="1"/>
</dbReference>
<feature type="chain" id="PRO_5002799156" evidence="2">
    <location>
        <begin position="24"/>
        <end position="268"/>
    </location>
</feature>
<keyword evidence="2" id="KW-0732">Signal</keyword>
<organism evidence="4">
    <name type="scientific">Halocynthia roretzi</name>
    <name type="common">Sea squirt</name>
    <name type="synonym">Cynthia roretzi</name>
    <dbReference type="NCBI Taxonomy" id="7729"/>
    <lineage>
        <taxon>Eukaryota</taxon>
        <taxon>Metazoa</taxon>
        <taxon>Chordata</taxon>
        <taxon>Tunicata</taxon>
        <taxon>Ascidiacea</taxon>
        <taxon>Stolidobranchia</taxon>
        <taxon>Pyuridae</taxon>
        <taxon>Halocynthia</taxon>
    </lineage>
</organism>
<feature type="signal peptide" evidence="2">
    <location>
        <begin position="1"/>
        <end position="23"/>
    </location>
</feature>
<dbReference type="AlphaFoldDB" id="B3XX22"/>
<dbReference type="SUPFAM" id="SSF55797">
    <property type="entry name" value="PR-1-like"/>
    <property type="match status" value="1"/>
</dbReference>
<accession>B3XX22</accession>
<evidence type="ECO:0000259" key="3">
    <source>
        <dbReference type="SMART" id="SM00198"/>
    </source>
</evidence>
<dbReference type="EMBL" id="AB276042">
    <property type="protein sequence ID" value="BAG68488.1"/>
    <property type="molecule type" value="mRNA"/>
</dbReference>
<dbReference type="InterPro" id="IPR001283">
    <property type="entry name" value="CRISP-related"/>
</dbReference>
<dbReference type="PRINTS" id="PR00837">
    <property type="entry name" value="V5TPXLIKE"/>
</dbReference>
<comment type="similarity">
    <text evidence="1">Belongs to the CRISP family.</text>
</comment>
<dbReference type="PROSITE" id="PS01009">
    <property type="entry name" value="CRISP_1"/>
    <property type="match status" value="1"/>
</dbReference>
<feature type="domain" description="SCP" evidence="3">
    <location>
        <begin position="31"/>
        <end position="180"/>
    </location>
</feature>
<dbReference type="InterPro" id="IPR014044">
    <property type="entry name" value="CAP_dom"/>
</dbReference>